<dbReference type="GO" id="GO:0008270">
    <property type="term" value="F:zinc ion binding"/>
    <property type="evidence" value="ECO:0007669"/>
    <property type="project" value="UniProtKB-KW"/>
</dbReference>
<evidence type="ECO:0000256" key="7">
    <source>
        <dbReference type="ARBA" id="ARBA00022853"/>
    </source>
</evidence>
<dbReference type="GO" id="GO:0031490">
    <property type="term" value="F:chromatin DNA binding"/>
    <property type="evidence" value="ECO:0007669"/>
    <property type="project" value="TreeGrafter"/>
</dbReference>
<evidence type="ECO:0000256" key="4">
    <source>
        <dbReference type="ARBA" id="ARBA00022723"/>
    </source>
</evidence>
<dbReference type="GO" id="GO:0003713">
    <property type="term" value="F:transcription coactivator activity"/>
    <property type="evidence" value="ECO:0007669"/>
    <property type="project" value="TreeGrafter"/>
</dbReference>
<keyword evidence="6 12" id="KW-0862">Zinc</keyword>
<evidence type="ECO:0000256" key="12">
    <source>
        <dbReference type="PROSITE-ProRule" id="PRU00203"/>
    </source>
</evidence>
<evidence type="ECO:0000256" key="5">
    <source>
        <dbReference type="ARBA" id="ARBA00022771"/>
    </source>
</evidence>
<feature type="zinc finger region" description="TAZ-type" evidence="12">
    <location>
        <begin position="19"/>
        <end position="102"/>
    </location>
</feature>
<accession>A0A0R3W014</accession>
<proteinExistence type="predicted"/>
<evidence type="ECO:0000259" key="13">
    <source>
        <dbReference type="PROSITE" id="PS50134"/>
    </source>
</evidence>
<dbReference type="GO" id="GO:0005634">
    <property type="term" value="C:nucleus"/>
    <property type="evidence" value="ECO:0007669"/>
    <property type="project" value="UniProtKB-SubCell"/>
</dbReference>
<keyword evidence="3" id="KW-0808">Transferase</keyword>
<keyword evidence="10" id="KW-0539">Nucleus</keyword>
<dbReference type="InterPro" id="IPR000197">
    <property type="entry name" value="Znf_TAZ"/>
</dbReference>
<dbReference type="SUPFAM" id="SSF57933">
    <property type="entry name" value="TAZ domain"/>
    <property type="match status" value="1"/>
</dbReference>
<evidence type="ECO:0000256" key="6">
    <source>
        <dbReference type="ARBA" id="ARBA00022833"/>
    </source>
</evidence>
<keyword evidence="4 12" id="KW-0479">Metal-binding</keyword>
<evidence type="ECO:0000256" key="11">
    <source>
        <dbReference type="ARBA" id="ARBA00048017"/>
    </source>
</evidence>
<keyword evidence="8" id="KW-0805">Transcription regulation</keyword>
<evidence type="ECO:0000256" key="1">
    <source>
        <dbReference type="ARBA" id="ARBA00004123"/>
    </source>
</evidence>
<dbReference type="GO" id="GO:0045944">
    <property type="term" value="P:positive regulation of transcription by RNA polymerase II"/>
    <property type="evidence" value="ECO:0007669"/>
    <property type="project" value="TreeGrafter"/>
</dbReference>
<dbReference type="WBParaSite" id="TASK_0000300801-mRNA-1">
    <property type="protein sequence ID" value="TASK_0000300801-mRNA-1"/>
    <property type="gene ID" value="TASK_0000300801"/>
</dbReference>
<evidence type="ECO:0000256" key="10">
    <source>
        <dbReference type="ARBA" id="ARBA00023242"/>
    </source>
</evidence>
<dbReference type="Proteomes" id="UP000282613">
    <property type="component" value="Unassembled WGS sequence"/>
</dbReference>
<evidence type="ECO:0000256" key="9">
    <source>
        <dbReference type="ARBA" id="ARBA00023163"/>
    </source>
</evidence>
<evidence type="ECO:0000256" key="3">
    <source>
        <dbReference type="ARBA" id="ARBA00022679"/>
    </source>
</evidence>
<evidence type="ECO:0000256" key="8">
    <source>
        <dbReference type="ARBA" id="ARBA00023015"/>
    </source>
</evidence>
<dbReference type="PANTHER" id="PTHR13808">
    <property type="entry name" value="CBP/P300-RELATED"/>
    <property type="match status" value="1"/>
</dbReference>
<dbReference type="EC" id="2.3.1.48" evidence="2"/>
<dbReference type="Gene3D" id="1.20.1020.10">
    <property type="entry name" value="TAZ domain"/>
    <property type="match status" value="1"/>
</dbReference>
<evidence type="ECO:0000313" key="14">
    <source>
        <dbReference type="EMBL" id="VDK26871.1"/>
    </source>
</evidence>
<keyword evidence="7" id="KW-0156">Chromatin regulator</keyword>
<gene>
    <name evidence="14" type="ORF">TASK_LOCUS3008</name>
</gene>
<keyword evidence="15" id="KW-1185">Reference proteome</keyword>
<keyword evidence="9" id="KW-0804">Transcription</keyword>
<dbReference type="OrthoDB" id="899at2759"/>
<evidence type="ECO:0000313" key="16">
    <source>
        <dbReference type="WBParaSite" id="TASK_0000300801-mRNA-1"/>
    </source>
</evidence>
<dbReference type="GO" id="GO:0000123">
    <property type="term" value="C:histone acetyltransferase complex"/>
    <property type="evidence" value="ECO:0007669"/>
    <property type="project" value="TreeGrafter"/>
</dbReference>
<dbReference type="PROSITE" id="PS50134">
    <property type="entry name" value="ZF_TAZ"/>
    <property type="match status" value="1"/>
</dbReference>
<evidence type="ECO:0000313" key="15">
    <source>
        <dbReference type="Proteomes" id="UP000282613"/>
    </source>
</evidence>
<protein>
    <recommendedName>
        <fullName evidence="2">histone acetyltransferase</fullName>
        <ecNumber evidence="2">2.3.1.48</ecNumber>
    </recommendedName>
</protein>
<dbReference type="PANTHER" id="PTHR13808:SF1">
    <property type="entry name" value="HISTONE ACETYLTRANSFERASE"/>
    <property type="match status" value="1"/>
</dbReference>
<dbReference type="GO" id="GO:0004402">
    <property type="term" value="F:histone acetyltransferase activity"/>
    <property type="evidence" value="ECO:0007669"/>
    <property type="project" value="InterPro"/>
</dbReference>
<name>A0A0R3W014_TAEAS</name>
<comment type="catalytic activity">
    <reaction evidence="11">
        <text>L-lysyl-[protein] + acetyl-CoA = N(6)-acetyl-L-lysyl-[protein] + CoA + H(+)</text>
        <dbReference type="Rhea" id="RHEA:45948"/>
        <dbReference type="Rhea" id="RHEA-COMP:9752"/>
        <dbReference type="Rhea" id="RHEA-COMP:10731"/>
        <dbReference type="ChEBI" id="CHEBI:15378"/>
        <dbReference type="ChEBI" id="CHEBI:29969"/>
        <dbReference type="ChEBI" id="CHEBI:57287"/>
        <dbReference type="ChEBI" id="CHEBI:57288"/>
        <dbReference type="ChEBI" id="CHEBI:61930"/>
        <dbReference type="EC" id="2.3.1.48"/>
    </reaction>
</comment>
<feature type="domain" description="TAZ-type" evidence="13">
    <location>
        <begin position="19"/>
        <end position="102"/>
    </location>
</feature>
<organism evidence="16">
    <name type="scientific">Taenia asiatica</name>
    <name type="common">Asian tapeworm</name>
    <dbReference type="NCBI Taxonomy" id="60517"/>
    <lineage>
        <taxon>Eukaryota</taxon>
        <taxon>Metazoa</taxon>
        <taxon>Spiralia</taxon>
        <taxon>Lophotrochozoa</taxon>
        <taxon>Platyhelminthes</taxon>
        <taxon>Cestoda</taxon>
        <taxon>Eucestoda</taxon>
        <taxon>Cyclophyllidea</taxon>
        <taxon>Taeniidae</taxon>
        <taxon>Taenia</taxon>
    </lineage>
</organism>
<dbReference type="AlphaFoldDB" id="A0A0R3W014"/>
<dbReference type="Pfam" id="PF02135">
    <property type="entry name" value="zf-TAZ"/>
    <property type="match status" value="1"/>
</dbReference>
<comment type="subcellular location">
    <subcellularLocation>
        <location evidence="1">Nucleus</location>
    </subcellularLocation>
</comment>
<dbReference type="GO" id="GO:0005667">
    <property type="term" value="C:transcription regulator complex"/>
    <property type="evidence" value="ECO:0007669"/>
    <property type="project" value="TreeGrafter"/>
</dbReference>
<sequence length="194" mass="22239">MENLEVIPGVFTNVDDSDVVARTLALSEQLRLLVHVEWCLTLRTPPTICVDPHCFKIRNAYRHMENCTAGVNCKLPQCAPAKQLVLHFHSCEEQQCPVCEPMRYALEKRFYPIEREGEHTSREFTLTREQRCAIIRAMTLQTLAAPDLSDLHSPGLQHAIQCARYFEDDVYTKATAADQYRCPIEYYAASHGWP</sequence>
<dbReference type="InterPro" id="IPR013178">
    <property type="entry name" value="Histone_AcTrfase_Rtt109/CBP"/>
</dbReference>
<reference evidence="14 15" key="2">
    <citation type="submission" date="2018-11" db="EMBL/GenBank/DDBJ databases">
        <authorList>
            <consortium name="Pathogen Informatics"/>
        </authorList>
    </citation>
    <scope>NUCLEOTIDE SEQUENCE [LARGE SCALE GENOMIC DNA]</scope>
</reference>
<keyword evidence="5 12" id="KW-0863">Zinc-finger</keyword>
<dbReference type="STRING" id="60517.A0A0R3W014"/>
<dbReference type="InterPro" id="IPR035898">
    <property type="entry name" value="TAZ_dom_sf"/>
</dbReference>
<dbReference type="EMBL" id="UYRS01004769">
    <property type="protein sequence ID" value="VDK26871.1"/>
    <property type="molecule type" value="Genomic_DNA"/>
</dbReference>
<reference evidence="16" key="1">
    <citation type="submission" date="2017-02" db="UniProtKB">
        <authorList>
            <consortium name="WormBaseParasite"/>
        </authorList>
    </citation>
    <scope>IDENTIFICATION</scope>
</reference>
<dbReference type="SMART" id="SM00551">
    <property type="entry name" value="ZnF_TAZ"/>
    <property type="match status" value="1"/>
</dbReference>
<evidence type="ECO:0000256" key="2">
    <source>
        <dbReference type="ARBA" id="ARBA00013184"/>
    </source>
</evidence>